<reference evidence="2 3" key="1">
    <citation type="submission" date="2020-08" db="EMBL/GenBank/DDBJ databases">
        <authorList>
            <person name="Newling K."/>
            <person name="Davey J."/>
            <person name="Forrester S."/>
        </authorList>
    </citation>
    <scope>NUCLEOTIDE SEQUENCE [LARGE SCALE GENOMIC DNA]</scope>
    <source>
        <strain evidence="3">Crithidia deanei Carvalho (ATCC PRA-265)</strain>
    </source>
</reference>
<accession>S9UGD9</accession>
<dbReference type="AlphaFoldDB" id="S9UGD9"/>
<evidence type="ECO:0000313" key="2">
    <source>
        <dbReference type="EMBL" id="CAD2220108.1"/>
    </source>
</evidence>
<organism evidence="2 3">
    <name type="scientific">Angomonas deanei</name>
    <dbReference type="NCBI Taxonomy" id="59799"/>
    <lineage>
        <taxon>Eukaryota</taxon>
        <taxon>Discoba</taxon>
        <taxon>Euglenozoa</taxon>
        <taxon>Kinetoplastea</taxon>
        <taxon>Metakinetoplastina</taxon>
        <taxon>Trypanosomatida</taxon>
        <taxon>Trypanosomatidae</taxon>
        <taxon>Strigomonadinae</taxon>
        <taxon>Angomonas</taxon>
    </lineage>
</organism>
<feature type="region of interest" description="Disordered" evidence="1">
    <location>
        <begin position="288"/>
        <end position="308"/>
    </location>
</feature>
<keyword evidence="3" id="KW-1185">Reference proteome</keyword>
<protein>
    <submittedName>
        <fullName evidence="2">Uncharacterized protein</fullName>
    </submittedName>
</protein>
<dbReference type="VEuPathDB" id="TriTrypDB:ADEAN_000762300"/>
<dbReference type="Proteomes" id="UP000515908">
    <property type="component" value="Chromosome 16"/>
</dbReference>
<gene>
    <name evidence="2" type="ORF">ADEAN_000762300</name>
</gene>
<proteinExistence type="predicted"/>
<evidence type="ECO:0000256" key="1">
    <source>
        <dbReference type="SAM" id="MobiDB-lite"/>
    </source>
</evidence>
<dbReference type="EMBL" id="LR877160">
    <property type="protein sequence ID" value="CAD2220108.1"/>
    <property type="molecule type" value="Genomic_DNA"/>
</dbReference>
<name>S9UGD9_9TRYP</name>
<sequence>MNSNYQEPLSDAVPISIAILSVPSKAEMKKKGFDPDDVLNYNGSEAHPLAKWSTKSFPSAYKYKDALEEMEKSNSKPWGLLKARINFSDGKFELYERTNAADPGSLHLAKTYDPNGQFRKETMNRTMQGRSELKPKLQHTADDRGHHLGDKPIPRSFAPEVLYKDYPPPVTSQAGYDFTPVSYNSYMVRPKEDLQGTRDLKSNFMQNSTDYRPRSYKREDPRSRHCHCAEVFQVGDYTLDLAHQTDTTDHRNRTTQRNFNATGDRKHESYIVGKRDVQQPTFRATIKGNTANGAAPLQDSEVPADVPQ</sequence>
<dbReference type="OrthoDB" id="274950at2759"/>
<evidence type="ECO:0000313" key="3">
    <source>
        <dbReference type="Proteomes" id="UP000515908"/>
    </source>
</evidence>